<dbReference type="InterPro" id="IPR000189">
    <property type="entry name" value="Transglyc_AS"/>
</dbReference>
<dbReference type="OrthoDB" id="9815002at2"/>
<comment type="catalytic activity">
    <reaction evidence="1">
        <text>Exolytic cleavage of the (1-&gt;4)-beta-glycosidic linkage between N-acetylmuramic acid (MurNAc) and N-acetylglucosamine (GlcNAc) residues in peptidoglycan, from either the reducing or the non-reducing ends of the peptidoglycan chains, with concomitant formation of a 1,6-anhydrobond in the MurNAc residue.</text>
        <dbReference type="EC" id="4.2.2.n1"/>
    </reaction>
</comment>
<dbReference type="Pfam" id="PF01476">
    <property type="entry name" value="LysM"/>
    <property type="match status" value="3"/>
</dbReference>
<reference evidence="9 10" key="1">
    <citation type="submission" date="2018-11" db="EMBL/GenBank/DDBJ databases">
        <title>Genomic Encyclopedia of Type Strains, Phase IV (KMG-IV): sequencing the most valuable type-strain genomes for metagenomic binning, comparative biology and taxonomic classification.</title>
        <authorList>
            <person name="Goeker M."/>
        </authorList>
    </citation>
    <scope>NUCLEOTIDE SEQUENCE [LARGE SCALE GENOMIC DNA]</scope>
    <source>
        <strain evidence="9 10">DSM 21945</strain>
    </source>
</reference>
<dbReference type="SUPFAM" id="SSF54106">
    <property type="entry name" value="LysM domain"/>
    <property type="match status" value="3"/>
</dbReference>
<dbReference type="GO" id="GO:0008932">
    <property type="term" value="F:lytic endotransglycosylase activity"/>
    <property type="evidence" value="ECO:0007669"/>
    <property type="project" value="TreeGrafter"/>
</dbReference>
<evidence type="ECO:0000256" key="1">
    <source>
        <dbReference type="ARBA" id="ARBA00001420"/>
    </source>
</evidence>
<dbReference type="PROSITE" id="PS51782">
    <property type="entry name" value="LYSM"/>
    <property type="match status" value="3"/>
</dbReference>
<dbReference type="GO" id="GO:0000270">
    <property type="term" value="P:peptidoglycan metabolic process"/>
    <property type="evidence" value="ECO:0007669"/>
    <property type="project" value="InterPro"/>
</dbReference>
<evidence type="ECO:0000256" key="6">
    <source>
        <dbReference type="SAM" id="MobiDB-lite"/>
    </source>
</evidence>
<keyword evidence="5" id="KW-0961">Cell wall biogenesis/degradation</keyword>
<evidence type="ECO:0000259" key="8">
    <source>
        <dbReference type="PROSITE" id="PS51782"/>
    </source>
</evidence>
<dbReference type="InterPro" id="IPR008258">
    <property type="entry name" value="Transglycosylase_SLT_dom_1"/>
</dbReference>
<protein>
    <recommendedName>
        <fullName evidence="3">peptidoglycan lytic exotransglycosylase</fullName>
        <ecNumber evidence="3">4.2.2.n1</ecNumber>
    </recommendedName>
</protein>
<dbReference type="GO" id="GO:0016020">
    <property type="term" value="C:membrane"/>
    <property type="evidence" value="ECO:0007669"/>
    <property type="project" value="InterPro"/>
</dbReference>
<dbReference type="SMART" id="SM00257">
    <property type="entry name" value="LysM"/>
    <property type="match status" value="3"/>
</dbReference>
<dbReference type="Gene3D" id="1.10.530.10">
    <property type="match status" value="1"/>
</dbReference>
<feature type="domain" description="LysM" evidence="8">
    <location>
        <begin position="481"/>
        <end position="525"/>
    </location>
</feature>
<feature type="domain" description="LysM" evidence="8">
    <location>
        <begin position="358"/>
        <end position="401"/>
    </location>
</feature>
<dbReference type="STRING" id="584787.GCA_001247655_02352"/>
<dbReference type="PROSITE" id="PS51257">
    <property type="entry name" value="PROKAR_LIPOPROTEIN"/>
    <property type="match status" value="1"/>
</dbReference>
<proteinExistence type="inferred from homology"/>
<dbReference type="EC" id="4.2.2.n1" evidence="3"/>
<evidence type="ECO:0000256" key="7">
    <source>
        <dbReference type="SAM" id="SignalP"/>
    </source>
</evidence>
<gene>
    <name evidence="9" type="ORF">EDC28_102355</name>
</gene>
<dbReference type="GO" id="GO:0071555">
    <property type="term" value="P:cell wall organization"/>
    <property type="evidence" value="ECO:0007669"/>
    <property type="project" value="UniProtKB-KW"/>
</dbReference>
<dbReference type="Gene3D" id="3.10.350.10">
    <property type="entry name" value="LysM domain"/>
    <property type="match status" value="3"/>
</dbReference>
<evidence type="ECO:0000256" key="2">
    <source>
        <dbReference type="ARBA" id="ARBA00007734"/>
    </source>
</evidence>
<evidence type="ECO:0000256" key="4">
    <source>
        <dbReference type="ARBA" id="ARBA00023239"/>
    </source>
</evidence>
<keyword evidence="7" id="KW-0732">Signal</keyword>
<feature type="region of interest" description="Disordered" evidence="6">
    <location>
        <begin position="36"/>
        <end position="65"/>
    </location>
</feature>
<evidence type="ECO:0000313" key="9">
    <source>
        <dbReference type="EMBL" id="ROQ29976.1"/>
    </source>
</evidence>
<dbReference type="InterPro" id="IPR023346">
    <property type="entry name" value="Lysozyme-like_dom_sf"/>
</dbReference>
<feature type="signal peptide" evidence="7">
    <location>
        <begin position="1"/>
        <end position="27"/>
    </location>
</feature>
<evidence type="ECO:0000256" key="3">
    <source>
        <dbReference type="ARBA" id="ARBA00012587"/>
    </source>
</evidence>
<dbReference type="Pfam" id="PF01464">
    <property type="entry name" value="SLT"/>
    <property type="match status" value="1"/>
</dbReference>
<feature type="domain" description="LysM" evidence="8">
    <location>
        <begin position="424"/>
        <end position="468"/>
    </location>
</feature>
<dbReference type="CDD" id="cd16894">
    <property type="entry name" value="MltD-like"/>
    <property type="match status" value="1"/>
</dbReference>
<name>A0A3N1PZH5_9GAMM</name>
<dbReference type="AlphaFoldDB" id="A0A3N1PZH5"/>
<dbReference type="EMBL" id="RJUL01000002">
    <property type="protein sequence ID" value="ROQ29976.1"/>
    <property type="molecule type" value="Genomic_DNA"/>
</dbReference>
<evidence type="ECO:0000313" key="10">
    <source>
        <dbReference type="Proteomes" id="UP000268033"/>
    </source>
</evidence>
<accession>A0A3N1PZH5</accession>
<dbReference type="PANTHER" id="PTHR33734">
    <property type="entry name" value="LYSM DOMAIN-CONTAINING GPI-ANCHORED PROTEIN 2"/>
    <property type="match status" value="1"/>
</dbReference>
<evidence type="ECO:0000256" key="5">
    <source>
        <dbReference type="ARBA" id="ARBA00023316"/>
    </source>
</evidence>
<dbReference type="CDD" id="cd00118">
    <property type="entry name" value="LysM"/>
    <property type="match status" value="3"/>
</dbReference>
<feature type="chain" id="PRO_5017979882" description="peptidoglycan lytic exotransglycosylase" evidence="7">
    <location>
        <begin position="28"/>
        <end position="532"/>
    </location>
</feature>
<comment type="caution">
    <text evidence="9">The sequence shown here is derived from an EMBL/GenBank/DDBJ whole genome shotgun (WGS) entry which is preliminary data.</text>
</comment>
<dbReference type="InterPro" id="IPR018392">
    <property type="entry name" value="LysM"/>
</dbReference>
<dbReference type="SUPFAM" id="SSF53955">
    <property type="entry name" value="Lysozyme-like"/>
    <property type="match status" value="1"/>
</dbReference>
<organism evidence="9 10">
    <name type="scientific">Gallaecimonas pentaromativorans</name>
    <dbReference type="NCBI Taxonomy" id="584787"/>
    <lineage>
        <taxon>Bacteria</taxon>
        <taxon>Pseudomonadati</taxon>
        <taxon>Pseudomonadota</taxon>
        <taxon>Gammaproteobacteria</taxon>
        <taxon>Enterobacterales</taxon>
        <taxon>Gallaecimonadaceae</taxon>
        <taxon>Gallaecimonas</taxon>
    </lineage>
</organism>
<keyword evidence="4" id="KW-0456">Lyase</keyword>
<keyword evidence="10" id="KW-1185">Reference proteome</keyword>
<comment type="similarity">
    <text evidence="2">Belongs to the transglycosylase Slt family.</text>
</comment>
<dbReference type="InterPro" id="IPR036779">
    <property type="entry name" value="LysM_dom_sf"/>
</dbReference>
<dbReference type="PROSITE" id="PS00922">
    <property type="entry name" value="TRANSGLYCOSYLASE"/>
    <property type="match status" value="1"/>
</dbReference>
<dbReference type="PANTHER" id="PTHR33734:SF22">
    <property type="entry name" value="MEMBRANE-BOUND LYTIC MUREIN TRANSGLYCOSYLASE D"/>
    <property type="match status" value="1"/>
</dbReference>
<dbReference type="Proteomes" id="UP000268033">
    <property type="component" value="Unassembled WGS sequence"/>
</dbReference>
<sequence>MQILMNKTALALLLPVLLAGCQMTKTAQQAEPLPVALSPATDTPDNDTAVAAAGDDTLPPEPESSEVDVLADADQNGEQVAPFDDLWDVIANDFALNYNTEEPRILAQKRWFEKHPKYLERVSKRAEPFLFLIVQQLEDAKVPTELALLPIVESAFDPFAYSHGRAAGMWQFISGTGDRFGLEQDYWYDGRRDVLASTKAAIAYLKYLNEMFDGDWLNALAAYNSGEGRVMRAIAYNKKHNKPTDFWHLALPKETRAYVPRLLALAEILKSEQGRNHFNAVANEPRLAQVKVKKQLDLSVAADLAGISVSKLHALNPGFNRWATSPGSTQTLLLPKAKAETFETKLAALPAKDRLRWTMHKVKSGDSLLKLAHLYDTDVAALRKANHIKGNLIRVGQDLMIPLSSQALADGRPSQAVANRTATLTHSVRSGESLWTIAHKYNVKVKDLARWNHMSTKDTLSLNKKLTVRLDSEVKGVNRNVSYKVRSGDSLSTIASKFKVSVADLMKWNQLDADNYLQPGQVLKLLVDVTRS</sequence>